<accession>A0A5K3EW65</accession>
<feature type="region of interest" description="Disordered" evidence="1">
    <location>
        <begin position="1"/>
        <end position="33"/>
    </location>
</feature>
<feature type="compositionally biased region" description="Polar residues" evidence="1">
    <location>
        <begin position="7"/>
        <end position="22"/>
    </location>
</feature>
<dbReference type="AlphaFoldDB" id="A0A5K3EW65"/>
<organism evidence="2">
    <name type="scientific">Mesocestoides corti</name>
    <name type="common">Flatworm</name>
    <dbReference type="NCBI Taxonomy" id="53468"/>
    <lineage>
        <taxon>Eukaryota</taxon>
        <taxon>Metazoa</taxon>
        <taxon>Spiralia</taxon>
        <taxon>Lophotrochozoa</taxon>
        <taxon>Platyhelminthes</taxon>
        <taxon>Cestoda</taxon>
        <taxon>Eucestoda</taxon>
        <taxon>Cyclophyllidea</taxon>
        <taxon>Mesocestoididae</taxon>
        <taxon>Mesocestoides</taxon>
    </lineage>
</organism>
<evidence type="ECO:0000313" key="2">
    <source>
        <dbReference type="WBParaSite" id="MCU_003584-RA"/>
    </source>
</evidence>
<protein>
    <submittedName>
        <fullName evidence="2">PilS cassette</fullName>
    </submittedName>
</protein>
<reference evidence="2" key="1">
    <citation type="submission" date="2019-11" db="UniProtKB">
        <authorList>
            <consortium name="WormBaseParasite"/>
        </authorList>
    </citation>
    <scope>IDENTIFICATION</scope>
</reference>
<proteinExistence type="predicted"/>
<sequence>MTCRGPRSNQLTSFRSPLQRQGTDQREKRKTRTRIFKAPVFPHRTDQFITR</sequence>
<evidence type="ECO:0000256" key="1">
    <source>
        <dbReference type="SAM" id="MobiDB-lite"/>
    </source>
</evidence>
<name>A0A5K3EW65_MESCO</name>
<dbReference type="WBParaSite" id="MCU_003584-RA">
    <property type="protein sequence ID" value="MCU_003584-RA"/>
    <property type="gene ID" value="MCU_003584"/>
</dbReference>